<name>A0ABT4MUR0_GORRU</name>
<evidence type="ECO:0008006" key="4">
    <source>
        <dbReference type="Google" id="ProtNLM"/>
    </source>
</evidence>
<dbReference type="EMBL" id="JAPWIE010000003">
    <property type="protein sequence ID" value="MCZ4550748.1"/>
    <property type="molecule type" value="Genomic_DNA"/>
</dbReference>
<evidence type="ECO:0000313" key="2">
    <source>
        <dbReference type="EMBL" id="MCZ4550748.1"/>
    </source>
</evidence>
<accession>A0ABT4MUR0</accession>
<evidence type="ECO:0000256" key="1">
    <source>
        <dbReference type="SAM" id="Phobius"/>
    </source>
</evidence>
<dbReference type="RefSeq" id="WP_084834843.1">
    <property type="nucleotide sequence ID" value="NZ_JAPWIE010000003.1"/>
</dbReference>
<comment type="caution">
    <text evidence="2">The sequence shown here is derived from an EMBL/GenBank/DDBJ whole genome shotgun (WGS) entry which is preliminary data.</text>
</comment>
<evidence type="ECO:0000313" key="3">
    <source>
        <dbReference type="Proteomes" id="UP001067235"/>
    </source>
</evidence>
<keyword evidence="3" id="KW-1185">Reference proteome</keyword>
<keyword evidence="1" id="KW-0472">Membrane</keyword>
<sequence length="126" mass="13743">MGQRWYENNKIERWLSFIVLVGLIGVIGPAIINSVVADGSTWNWVKLLIWVLAVISFAHTTVRAWRPRHTGQVVPPPPPEVAAADAQRIVAGEPSRVGAVKALRQQHPGLNLKDAAALVDTARTTP</sequence>
<keyword evidence="1" id="KW-0812">Transmembrane</keyword>
<feature type="transmembrane region" description="Helical" evidence="1">
    <location>
        <begin position="44"/>
        <end position="62"/>
    </location>
</feature>
<proteinExistence type="predicted"/>
<reference evidence="2" key="1">
    <citation type="submission" date="2022-12" db="EMBL/GenBank/DDBJ databases">
        <authorList>
            <person name="Krivoruchko A.V."/>
            <person name="Elkin A."/>
        </authorList>
    </citation>
    <scope>NUCLEOTIDE SEQUENCE</scope>
    <source>
        <strain evidence="2">IEGM 1388</strain>
    </source>
</reference>
<keyword evidence="1" id="KW-1133">Transmembrane helix</keyword>
<gene>
    <name evidence="2" type="ORF">O4213_12210</name>
</gene>
<dbReference type="Proteomes" id="UP001067235">
    <property type="component" value="Unassembled WGS sequence"/>
</dbReference>
<protein>
    <recommendedName>
        <fullName evidence="4">Ribosomal protein L7/L12 C-terminal domain-containing protein</fullName>
    </recommendedName>
</protein>
<organism evidence="2 3">
    <name type="scientific">Gordonia rubripertincta</name>
    <name type="common">Rhodococcus corallinus</name>
    <dbReference type="NCBI Taxonomy" id="36822"/>
    <lineage>
        <taxon>Bacteria</taxon>
        <taxon>Bacillati</taxon>
        <taxon>Actinomycetota</taxon>
        <taxon>Actinomycetes</taxon>
        <taxon>Mycobacteriales</taxon>
        <taxon>Gordoniaceae</taxon>
        <taxon>Gordonia</taxon>
    </lineage>
</organism>
<feature type="transmembrane region" description="Helical" evidence="1">
    <location>
        <begin position="14"/>
        <end position="32"/>
    </location>
</feature>